<reference evidence="1" key="1">
    <citation type="journal article" date="2022" name="Int. J. Syst. Evol. Microbiol.">
        <title>Prevotella lacticifex sp. nov., isolated from the rumen of cows.</title>
        <authorList>
            <person name="Shinkai T."/>
            <person name="Ikeyama N."/>
            <person name="Kumagai M."/>
            <person name="Ohmori H."/>
            <person name="Sakamoto M."/>
            <person name="Ohkuma M."/>
            <person name="Mitsumori M."/>
        </authorList>
    </citation>
    <scope>NUCLEOTIDE SEQUENCE</scope>
    <source>
        <strain evidence="1">R5076</strain>
    </source>
</reference>
<sequence>MEEYQTKLKEFEALLGKDDEASTKQRAEIVEWLKDNGGEDARKAAEELVMRHLHETDKMVNTIRQQLGEKYELLPISYIARHYFGKSAAWLHQRINGYRVRGKVYTLNEEQKKIFNDACQDIAKQIGSFHYA</sequence>
<dbReference type="RefSeq" id="WP_223925628.1">
    <property type="nucleotide sequence ID" value="NZ_BPTU01000001.1"/>
</dbReference>
<proteinExistence type="predicted"/>
<gene>
    <name evidence="1" type="ORF">PRLR5076_22000</name>
</gene>
<dbReference type="Proteomes" id="UP000825483">
    <property type="component" value="Unassembled WGS sequence"/>
</dbReference>
<comment type="caution">
    <text evidence="1">The sequence shown here is derived from an EMBL/GenBank/DDBJ whole genome shotgun (WGS) entry which is preliminary data.</text>
</comment>
<dbReference type="Pfam" id="PF16476">
    <property type="entry name" value="DUF5053"/>
    <property type="match status" value="1"/>
</dbReference>
<accession>A0A9R1CB81</accession>
<keyword evidence="2" id="KW-1185">Reference proteome</keyword>
<protein>
    <recommendedName>
        <fullName evidence="3">DUF5053 domain-containing protein</fullName>
    </recommendedName>
</protein>
<dbReference type="AlphaFoldDB" id="A0A9R1CB81"/>
<name>A0A9R1CB81_9BACT</name>
<dbReference type="EMBL" id="BPUB01000002">
    <property type="protein sequence ID" value="GJG59349.1"/>
    <property type="molecule type" value="Genomic_DNA"/>
</dbReference>
<dbReference type="GeneID" id="72466609"/>
<evidence type="ECO:0008006" key="3">
    <source>
        <dbReference type="Google" id="ProtNLM"/>
    </source>
</evidence>
<dbReference type="InterPro" id="IPR032483">
    <property type="entry name" value="DUF5053"/>
</dbReference>
<evidence type="ECO:0000313" key="2">
    <source>
        <dbReference type="Proteomes" id="UP000825483"/>
    </source>
</evidence>
<evidence type="ECO:0000313" key="1">
    <source>
        <dbReference type="EMBL" id="GJG59349.1"/>
    </source>
</evidence>
<organism evidence="1 2">
    <name type="scientific">Prevotella lacticifex</name>
    <dbReference type="NCBI Taxonomy" id="2854755"/>
    <lineage>
        <taxon>Bacteria</taxon>
        <taxon>Pseudomonadati</taxon>
        <taxon>Bacteroidota</taxon>
        <taxon>Bacteroidia</taxon>
        <taxon>Bacteroidales</taxon>
        <taxon>Prevotellaceae</taxon>
        <taxon>Prevotella</taxon>
    </lineage>
</organism>